<dbReference type="Pfam" id="PF03372">
    <property type="entry name" value="Exo_endo_phos"/>
    <property type="match status" value="1"/>
</dbReference>
<keyword evidence="2" id="KW-0812">Transmembrane</keyword>
<organism evidence="4 5">
    <name type="scientific">Nonlabens dokdonensis (strain DSM 17205 / KCTC 12402 / DSW-6)</name>
    <name type="common">Donghaeana dokdonensis</name>
    <dbReference type="NCBI Taxonomy" id="592029"/>
    <lineage>
        <taxon>Bacteria</taxon>
        <taxon>Pseudomonadati</taxon>
        <taxon>Bacteroidota</taxon>
        <taxon>Flavobacteriia</taxon>
        <taxon>Flavobacteriales</taxon>
        <taxon>Flavobacteriaceae</taxon>
        <taxon>Nonlabens</taxon>
    </lineage>
</organism>
<keyword evidence="2" id="KW-1133">Transmembrane helix</keyword>
<dbReference type="Proteomes" id="UP000011173">
    <property type="component" value="Chromosome"/>
</dbReference>
<dbReference type="InterPro" id="IPR005135">
    <property type="entry name" value="Endo/exonuclease/phosphatase"/>
</dbReference>
<dbReference type="AlphaFoldDB" id="L7WFT6"/>
<dbReference type="OrthoDB" id="9796594at2"/>
<accession>L7WFT6</accession>
<feature type="transmembrane region" description="Helical" evidence="2">
    <location>
        <begin position="39"/>
        <end position="55"/>
    </location>
</feature>
<dbReference type="Gene3D" id="3.60.10.10">
    <property type="entry name" value="Endonuclease/exonuclease/phosphatase"/>
    <property type="match status" value="1"/>
</dbReference>
<protein>
    <submittedName>
        <fullName evidence="4">Endonuclease/exonuclease/phosphatase family protein</fullName>
    </submittedName>
</protein>
<keyword evidence="4" id="KW-0540">Nuclease</keyword>
<feature type="compositionally biased region" description="Basic and acidic residues" evidence="1">
    <location>
        <begin position="340"/>
        <end position="361"/>
    </location>
</feature>
<proteinExistence type="predicted"/>
<reference evidence="4 5" key="1">
    <citation type="journal article" date="2013" name="Genome Biol. Evol.">
        <title>Genomic makeup of the marine flavobacterium Nonlabens (Donghaeana) dokdonensis DSW-6 and identification of a novel class of rhodopsins.</title>
        <authorList>
            <person name="Kwon S.K."/>
            <person name="Kim B.K."/>
            <person name="Song J.Y."/>
            <person name="Kwak M.J."/>
            <person name="Lee C.H."/>
            <person name="Yoon J.H."/>
            <person name="Oh T.K."/>
            <person name="Kim J.F."/>
        </authorList>
    </citation>
    <scope>NUCLEOTIDE SEQUENCE [LARGE SCALE GENOMIC DNA]</scope>
    <source>
        <strain evidence="5">DSM 17205 / KCTC 12402 / DSW-6</strain>
    </source>
</reference>
<keyword evidence="4" id="KW-0269">Exonuclease</keyword>
<dbReference type="RefSeq" id="WP_015363270.1">
    <property type="nucleotide sequence ID" value="NC_020156.1"/>
</dbReference>
<dbReference type="InterPro" id="IPR036691">
    <property type="entry name" value="Endo/exonu/phosph_ase_sf"/>
</dbReference>
<keyword evidence="4" id="KW-0378">Hydrolase</keyword>
<evidence type="ECO:0000313" key="4">
    <source>
        <dbReference type="EMBL" id="AGC77773.1"/>
    </source>
</evidence>
<dbReference type="GO" id="GO:0004527">
    <property type="term" value="F:exonuclease activity"/>
    <property type="evidence" value="ECO:0007669"/>
    <property type="project" value="UniProtKB-KW"/>
</dbReference>
<evidence type="ECO:0000259" key="3">
    <source>
        <dbReference type="Pfam" id="PF03372"/>
    </source>
</evidence>
<dbReference type="EMBL" id="CP001397">
    <property type="protein sequence ID" value="AGC77773.1"/>
    <property type="molecule type" value="Genomic_DNA"/>
</dbReference>
<sequence>MWRKSFQIIGIIAALMSLLPLLAADYWWIRAFDFPHLQFTGFTLLAIILFFFTFKPKWINDYFYILILLGCFAFQFYRFIDYTPFVSTEVSESSDGITQEDIVSVYNVNLLQENKESEALIEEIKSKQPDIIVFTEANQRWKETIESSLGNSYAYKIEQPQENTYGMLLYSKMELIDGTIKFRVDPKIPSIEAKVKMRNGDLFQLYAIHPTPPMPQHNPKSTDRDKELMQIALESYEATLPVVVMGDFNDVAWSDSTQLTKTVGKLLDVRIGRGFYNTYHAKYPIFRWSLDHILTSSEFRLKDNGTGVSFGSDHFPYWVVLSFEPELSKEQTPEEPSEADLDRAKEQMNRSEKENVADNSK</sequence>
<feature type="domain" description="Endonuclease/exonuclease/phosphatase" evidence="3">
    <location>
        <begin position="106"/>
        <end position="314"/>
    </location>
</feature>
<name>L7WFT6_NONDD</name>
<keyword evidence="4" id="KW-0255">Endonuclease</keyword>
<dbReference type="HOGENOM" id="CLU_052333_0_0_10"/>
<evidence type="ECO:0000313" key="5">
    <source>
        <dbReference type="Proteomes" id="UP000011173"/>
    </source>
</evidence>
<dbReference type="STRING" id="592029.DDD_2646"/>
<dbReference type="PATRIC" id="fig|592029.3.peg.2626"/>
<dbReference type="GO" id="GO:0004519">
    <property type="term" value="F:endonuclease activity"/>
    <property type="evidence" value="ECO:0007669"/>
    <property type="project" value="UniProtKB-KW"/>
</dbReference>
<feature type="transmembrane region" description="Helical" evidence="2">
    <location>
        <begin position="62"/>
        <end position="80"/>
    </location>
</feature>
<gene>
    <name evidence="4" type="ordered locus">DDD_2646</name>
</gene>
<evidence type="ECO:0000256" key="2">
    <source>
        <dbReference type="SAM" id="Phobius"/>
    </source>
</evidence>
<keyword evidence="2" id="KW-0472">Membrane</keyword>
<feature type="region of interest" description="Disordered" evidence="1">
    <location>
        <begin position="327"/>
        <end position="361"/>
    </location>
</feature>
<dbReference type="SUPFAM" id="SSF56219">
    <property type="entry name" value="DNase I-like"/>
    <property type="match status" value="1"/>
</dbReference>
<dbReference type="KEGG" id="ndo:DDD_2646"/>
<dbReference type="eggNOG" id="COG3021">
    <property type="taxonomic scope" value="Bacteria"/>
</dbReference>
<evidence type="ECO:0000256" key="1">
    <source>
        <dbReference type="SAM" id="MobiDB-lite"/>
    </source>
</evidence>